<gene>
    <name evidence="11" type="ORF">HF320_08210</name>
</gene>
<evidence type="ECO:0000256" key="8">
    <source>
        <dbReference type="PIRSR" id="PIRSR618455-1"/>
    </source>
</evidence>
<dbReference type="InterPro" id="IPR036667">
    <property type="entry name" value="PTS_IIB_sorbose-sp_sf"/>
</dbReference>
<dbReference type="Proteomes" id="UP000546970">
    <property type="component" value="Unassembled WGS sequence"/>
</dbReference>
<evidence type="ECO:0000256" key="5">
    <source>
        <dbReference type="ARBA" id="ARBA00022679"/>
    </source>
</evidence>
<dbReference type="InterPro" id="IPR004720">
    <property type="entry name" value="PTS_IIB_sorbose-sp"/>
</dbReference>
<reference evidence="11 12" key="1">
    <citation type="submission" date="2020-04" db="EMBL/GenBank/DDBJ databases">
        <title>Collinsella sp. KGMB02528 nov., an anaerobic actinobacterium isolated from human feces.</title>
        <authorList>
            <person name="Han K.-I."/>
            <person name="Eom M.K."/>
            <person name="Kim J.-S."/>
            <person name="Lee K.C."/>
            <person name="Suh M.K."/>
            <person name="Park S.-H."/>
            <person name="Lee J.H."/>
            <person name="Kang S.W."/>
            <person name="Park J.-E."/>
            <person name="Oh B.S."/>
            <person name="Yu S.Y."/>
            <person name="Choi S.-H."/>
            <person name="Lee D.H."/>
            <person name="Yoon H."/>
            <person name="Kim B.-Y."/>
            <person name="Lee J.H."/>
            <person name="Lee J.-S."/>
        </authorList>
    </citation>
    <scope>NUCLEOTIDE SEQUENCE [LARGE SCALE GENOMIC DNA]</scope>
    <source>
        <strain evidence="11 12">KGMB02528</strain>
    </source>
</reference>
<keyword evidence="3" id="KW-0963">Cytoplasm</keyword>
<evidence type="ECO:0000256" key="9">
    <source>
        <dbReference type="PIRSR" id="PIRSR618455-2"/>
    </source>
</evidence>
<dbReference type="CDD" id="cd00001">
    <property type="entry name" value="PTS_IIB_man"/>
    <property type="match status" value="1"/>
</dbReference>
<keyword evidence="4 11" id="KW-0762">Sugar transport</keyword>
<proteinExistence type="predicted"/>
<accession>A0A7X9UD37</accession>
<dbReference type="Pfam" id="PF03830">
    <property type="entry name" value="PTSIIB_sorb"/>
    <property type="match status" value="1"/>
</dbReference>
<dbReference type="GO" id="GO:0009401">
    <property type="term" value="P:phosphoenolpyruvate-dependent sugar phosphotransferase system"/>
    <property type="evidence" value="ECO:0007669"/>
    <property type="project" value="UniProtKB-KW"/>
</dbReference>
<evidence type="ECO:0000256" key="2">
    <source>
        <dbReference type="ARBA" id="ARBA00022448"/>
    </source>
</evidence>
<keyword evidence="7" id="KW-0418">Kinase</keyword>
<dbReference type="Gene3D" id="3.40.35.10">
    <property type="entry name" value="Phosphotransferase system, sorbose subfamily IIB component"/>
    <property type="match status" value="1"/>
</dbReference>
<dbReference type="RefSeq" id="WP_169277865.1">
    <property type="nucleotide sequence ID" value="NZ_JABBCP010000007.1"/>
</dbReference>
<dbReference type="SUPFAM" id="SSF52728">
    <property type="entry name" value="PTS IIb component"/>
    <property type="match status" value="1"/>
</dbReference>
<dbReference type="NCBIfam" id="NF007288">
    <property type="entry name" value="PRK09756.1"/>
    <property type="match status" value="1"/>
</dbReference>
<feature type="active site" description="Pros-phosphohistidine intermediate; for EIIB activity" evidence="8">
    <location>
        <position position="17"/>
    </location>
</feature>
<comment type="caution">
    <text evidence="11">The sequence shown here is derived from an EMBL/GenBank/DDBJ whole genome shotgun (WGS) entry which is preliminary data.</text>
</comment>
<feature type="modified residue" description="Phosphohistidine; by EIIA" evidence="9">
    <location>
        <position position="17"/>
    </location>
</feature>
<protein>
    <submittedName>
        <fullName evidence="11">PTS sugar transporter subunit IIB</fullName>
    </submittedName>
</protein>
<dbReference type="NCBIfam" id="TIGR00854">
    <property type="entry name" value="pts-sorbose"/>
    <property type="match status" value="1"/>
</dbReference>
<dbReference type="NCBIfam" id="NF008508">
    <property type="entry name" value="PRK11425.1"/>
    <property type="match status" value="1"/>
</dbReference>
<name>A0A7X9UD37_9ACTN</name>
<dbReference type="GO" id="GO:0005737">
    <property type="term" value="C:cytoplasm"/>
    <property type="evidence" value="ECO:0007669"/>
    <property type="project" value="UniProtKB-SubCell"/>
</dbReference>
<comment type="subcellular location">
    <subcellularLocation>
        <location evidence="1">Cytoplasm</location>
    </subcellularLocation>
</comment>
<keyword evidence="2" id="KW-0813">Transport</keyword>
<organism evidence="11 12">
    <name type="scientific">Collinsella acetigenes</name>
    <dbReference type="NCBI Taxonomy" id="2713419"/>
    <lineage>
        <taxon>Bacteria</taxon>
        <taxon>Bacillati</taxon>
        <taxon>Actinomycetota</taxon>
        <taxon>Coriobacteriia</taxon>
        <taxon>Coriobacteriales</taxon>
        <taxon>Coriobacteriaceae</taxon>
        <taxon>Collinsella</taxon>
    </lineage>
</organism>
<evidence type="ECO:0000256" key="6">
    <source>
        <dbReference type="ARBA" id="ARBA00022683"/>
    </source>
</evidence>
<keyword evidence="12" id="KW-1185">Reference proteome</keyword>
<evidence type="ECO:0000256" key="1">
    <source>
        <dbReference type="ARBA" id="ARBA00004496"/>
    </source>
</evidence>
<keyword evidence="5" id="KW-0808">Transferase</keyword>
<evidence type="ECO:0000313" key="11">
    <source>
        <dbReference type="EMBL" id="NMF56304.1"/>
    </source>
</evidence>
<dbReference type="PROSITE" id="PS51101">
    <property type="entry name" value="PTS_EIIB_TYPE_4"/>
    <property type="match status" value="1"/>
</dbReference>
<dbReference type="AlphaFoldDB" id="A0A7X9UD37"/>
<evidence type="ECO:0000259" key="10">
    <source>
        <dbReference type="PROSITE" id="PS51101"/>
    </source>
</evidence>
<evidence type="ECO:0000313" key="12">
    <source>
        <dbReference type="Proteomes" id="UP000546970"/>
    </source>
</evidence>
<evidence type="ECO:0000256" key="4">
    <source>
        <dbReference type="ARBA" id="ARBA00022597"/>
    </source>
</evidence>
<dbReference type="EMBL" id="JABBCP010000007">
    <property type="protein sequence ID" value="NMF56304.1"/>
    <property type="molecule type" value="Genomic_DNA"/>
</dbReference>
<dbReference type="GO" id="GO:0008982">
    <property type="term" value="F:protein-N(PI)-phosphohistidine-sugar phosphotransferase activity"/>
    <property type="evidence" value="ECO:0007669"/>
    <property type="project" value="InterPro"/>
</dbReference>
<keyword evidence="6" id="KW-0598">Phosphotransferase system</keyword>
<evidence type="ECO:0000256" key="7">
    <source>
        <dbReference type="ARBA" id="ARBA00022777"/>
    </source>
</evidence>
<feature type="domain" description="PTS EIIB type-4" evidence="10">
    <location>
        <begin position="2"/>
        <end position="160"/>
    </location>
</feature>
<sequence>MAEPNILLTRIDNRLIHGQVVTQWNAVVGANLILVANDGVAKSDVRQRLMDMAAPAGVAMRYFSLQKTIDVIHRASSDQLIFLVVDNPTDVLALVRAGVPIKKVNVGNMHMAEGRRQVTASVAVDDADVAAFKELRDLGVELEVQRVPSEPIEDSGVLFE</sequence>
<evidence type="ECO:0000256" key="3">
    <source>
        <dbReference type="ARBA" id="ARBA00022490"/>
    </source>
</evidence>
<dbReference type="GO" id="GO:0016301">
    <property type="term" value="F:kinase activity"/>
    <property type="evidence" value="ECO:0007669"/>
    <property type="project" value="UniProtKB-KW"/>
</dbReference>
<dbReference type="InterPro" id="IPR018455">
    <property type="entry name" value="PTS_IIB_sorbose-sp_subgr"/>
</dbReference>